<dbReference type="Gene3D" id="3.40.630.10">
    <property type="entry name" value="Zn peptidases"/>
    <property type="match status" value="1"/>
</dbReference>
<evidence type="ECO:0000313" key="9">
    <source>
        <dbReference type="EMBL" id="TDS17195.1"/>
    </source>
</evidence>
<comment type="caution">
    <text evidence="9">The sequence shown here is derived from an EMBL/GenBank/DDBJ whole genome shotgun (WGS) entry which is preliminary data.</text>
</comment>
<evidence type="ECO:0000256" key="3">
    <source>
        <dbReference type="ARBA" id="ARBA00022670"/>
    </source>
</evidence>
<dbReference type="SUPFAM" id="SSF53187">
    <property type="entry name" value="Zn-dependent exopeptidases"/>
    <property type="match status" value="1"/>
</dbReference>
<dbReference type="AlphaFoldDB" id="A0A4R7DAS1"/>
<feature type="binding site" evidence="8">
    <location>
        <position position="336"/>
    </location>
    <ligand>
        <name>Zn(2+)</name>
        <dbReference type="ChEBI" id="CHEBI:29105"/>
        <label>2</label>
    </ligand>
</feature>
<reference evidence="9 10" key="1">
    <citation type="submission" date="2019-03" db="EMBL/GenBank/DDBJ databases">
        <title>Genomic Encyclopedia of Type Strains, Phase III (KMG-III): the genomes of soil and plant-associated and newly described type strains.</title>
        <authorList>
            <person name="Whitman W."/>
        </authorList>
    </citation>
    <scope>NUCLEOTIDE SEQUENCE [LARGE SCALE GENOMIC DNA]</scope>
    <source>
        <strain evidence="9 10">CGMCC 1.12801</strain>
    </source>
</reference>
<keyword evidence="5" id="KW-0378">Hydrolase</keyword>
<dbReference type="InterPro" id="IPR023367">
    <property type="entry name" value="Peptidase_M42_dom2"/>
</dbReference>
<gene>
    <name evidence="9" type="ORF">B0I21_10157</name>
</gene>
<dbReference type="GO" id="GO:0046872">
    <property type="term" value="F:metal ion binding"/>
    <property type="evidence" value="ECO:0007669"/>
    <property type="project" value="UniProtKB-UniRule"/>
</dbReference>
<evidence type="ECO:0000256" key="7">
    <source>
        <dbReference type="PIRSR" id="PIRSR001123-1"/>
    </source>
</evidence>
<dbReference type="PANTHER" id="PTHR32481">
    <property type="entry name" value="AMINOPEPTIDASE"/>
    <property type="match status" value="1"/>
</dbReference>
<protein>
    <submittedName>
        <fullName evidence="9">Putative aminopeptidase FrvX</fullName>
    </submittedName>
</protein>
<dbReference type="OrthoDB" id="9772053at2"/>
<feature type="binding site" evidence="8">
    <location>
        <position position="227"/>
    </location>
    <ligand>
        <name>Zn(2+)</name>
        <dbReference type="ChEBI" id="CHEBI:29105"/>
        <label>2</label>
    </ligand>
</feature>
<dbReference type="RefSeq" id="WP_133638350.1">
    <property type="nucleotide sequence ID" value="NZ_SNZV01000001.1"/>
</dbReference>
<feature type="binding site" evidence="8">
    <location>
        <position position="192"/>
    </location>
    <ligand>
        <name>Zn(2+)</name>
        <dbReference type="ChEBI" id="CHEBI:29105"/>
        <label>2</label>
    </ligand>
</feature>
<dbReference type="CDD" id="cd05656">
    <property type="entry name" value="M42_Frv"/>
    <property type="match status" value="1"/>
</dbReference>
<dbReference type="SUPFAM" id="SSF101821">
    <property type="entry name" value="Aminopeptidase/glucanase lid domain"/>
    <property type="match status" value="1"/>
</dbReference>
<keyword evidence="4 8" id="KW-0479">Metal-binding</keyword>
<dbReference type="InterPro" id="IPR008007">
    <property type="entry name" value="Peptidase_M42"/>
</dbReference>
<name>A0A4R7DAS1_9SPHI</name>
<evidence type="ECO:0000256" key="4">
    <source>
        <dbReference type="ARBA" id="ARBA00022723"/>
    </source>
</evidence>
<evidence type="ECO:0000256" key="1">
    <source>
        <dbReference type="ARBA" id="ARBA00006272"/>
    </source>
</evidence>
<keyword evidence="2 9" id="KW-0031">Aminopeptidase</keyword>
<evidence type="ECO:0000256" key="2">
    <source>
        <dbReference type="ARBA" id="ARBA00022438"/>
    </source>
</evidence>
<evidence type="ECO:0000256" key="6">
    <source>
        <dbReference type="PIRNR" id="PIRNR001123"/>
    </source>
</evidence>
<dbReference type="PANTHER" id="PTHR32481:SF0">
    <property type="entry name" value="AMINOPEPTIDASE YPDE-RELATED"/>
    <property type="match status" value="1"/>
</dbReference>
<dbReference type="Pfam" id="PF05343">
    <property type="entry name" value="Peptidase_M42"/>
    <property type="match status" value="1"/>
</dbReference>
<feature type="binding site" evidence="8">
    <location>
        <position position="192"/>
    </location>
    <ligand>
        <name>Zn(2+)</name>
        <dbReference type="ChEBI" id="CHEBI:29105"/>
        <label>1</label>
    </ligand>
</feature>
<proteinExistence type="inferred from homology"/>
<dbReference type="EMBL" id="SNZV01000001">
    <property type="protein sequence ID" value="TDS17195.1"/>
    <property type="molecule type" value="Genomic_DNA"/>
</dbReference>
<sequence>MTEKKGKEAGSHTAIVNEASLNFFEKYINNPSPTGFEWEGQRMWLDYLKPFVDKTYIDNYGTAMGIINPDADYKVVIEAHADEISWFVNYITKDGLIYVIRNGGSDHQIAPSKRVNIHTDKGLVKAVFGWPAIHTRSGEKEETPNLKNIFLDCGATSKEEVEEMGIHVGCVVTYEDEFMVLNDRYYVGRALDNRAGGFMIAEVARLLKENAKQLPFGLYIVNSVQEEIGLRGAEMIAHYIKPNVAIVTDVTHDTQTPMINKITQGDLACGKGPVLSYAPAVQINLNRLLIDVATDKNIPFQRQASSRWTGTDTDAFAYSNGGVPSALISLPLRYMHTTVEMIHKEDVDNVIRLIYETVLKIEAGQDFRSFTI</sequence>
<accession>A0A4R7DAS1</accession>
<dbReference type="Proteomes" id="UP000294752">
    <property type="component" value="Unassembled WGS sequence"/>
</dbReference>
<dbReference type="PIRSF" id="PIRSF001123">
    <property type="entry name" value="PepA_GA"/>
    <property type="match status" value="1"/>
</dbReference>
<comment type="cofactor">
    <cofactor evidence="8">
        <name>a divalent metal cation</name>
        <dbReference type="ChEBI" id="CHEBI:60240"/>
    </cofactor>
    <text evidence="8">Binds 2 divalent metal cations per subunit.</text>
</comment>
<feature type="binding site" evidence="8">
    <location>
        <position position="80"/>
    </location>
    <ligand>
        <name>Zn(2+)</name>
        <dbReference type="ChEBI" id="CHEBI:29105"/>
        <label>1</label>
    </ligand>
</feature>
<comment type="similarity">
    <text evidence="1 6">Belongs to the peptidase M42 family.</text>
</comment>
<dbReference type="Gene3D" id="2.40.30.40">
    <property type="entry name" value="Peptidase M42, domain 2"/>
    <property type="match status" value="1"/>
</dbReference>
<feature type="active site" description="Proton acceptor" evidence="7">
    <location>
        <position position="226"/>
    </location>
</feature>
<keyword evidence="3" id="KW-0645">Protease</keyword>
<evidence type="ECO:0000313" key="10">
    <source>
        <dbReference type="Proteomes" id="UP000294752"/>
    </source>
</evidence>
<evidence type="ECO:0000256" key="8">
    <source>
        <dbReference type="PIRSR" id="PIRSR001123-2"/>
    </source>
</evidence>
<dbReference type="GO" id="GO:0004177">
    <property type="term" value="F:aminopeptidase activity"/>
    <property type="evidence" value="ECO:0007669"/>
    <property type="project" value="UniProtKB-UniRule"/>
</dbReference>
<dbReference type="GO" id="GO:0006508">
    <property type="term" value="P:proteolysis"/>
    <property type="evidence" value="ECO:0007669"/>
    <property type="project" value="UniProtKB-KW"/>
</dbReference>
<feature type="binding site" evidence="8">
    <location>
        <position position="249"/>
    </location>
    <ligand>
        <name>Zn(2+)</name>
        <dbReference type="ChEBI" id="CHEBI:29105"/>
        <label>1</label>
    </ligand>
</feature>
<evidence type="ECO:0000256" key="5">
    <source>
        <dbReference type="ARBA" id="ARBA00022801"/>
    </source>
</evidence>
<organism evidence="9 10">
    <name type="scientific">Sphingobacterium paludis</name>
    <dbReference type="NCBI Taxonomy" id="1476465"/>
    <lineage>
        <taxon>Bacteria</taxon>
        <taxon>Pseudomonadati</taxon>
        <taxon>Bacteroidota</taxon>
        <taxon>Sphingobacteriia</taxon>
        <taxon>Sphingobacteriales</taxon>
        <taxon>Sphingobacteriaceae</taxon>
        <taxon>Sphingobacterium</taxon>
    </lineage>
</organism>
<keyword evidence="10" id="KW-1185">Reference proteome</keyword>
<dbReference type="InterPro" id="IPR051464">
    <property type="entry name" value="Peptidase_M42_aminopept"/>
</dbReference>